<dbReference type="AlphaFoldDB" id="A0A3P3Y5V2"/>
<proteinExistence type="predicted"/>
<organism evidence="2 3">
    <name type="scientific">Plasmodiophora brassicae</name>
    <name type="common">Clubroot disease agent</name>
    <dbReference type="NCBI Taxonomy" id="37360"/>
    <lineage>
        <taxon>Eukaryota</taxon>
        <taxon>Sar</taxon>
        <taxon>Rhizaria</taxon>
        <taxon>Endomyxa</taxon>
        <taxon>Phytomyxea</taxon>
        <taxon>Plasmodiophorida</taxon>
        <taxon>Plasmodiophoridae</taxon>
        <taxon>Plasmodiophora</taxon>
    </lineage>
</organism>
<evidence type="ECO:0000313" key="2">
    <source>
        <dbReference type="EMBL" id="SPQ95553.1"/>
    </source>
</evidence>
<evidence type="ECO:0000256" key="1">
    <source>
        <dbReference type="SAM" id="MobiDB-lite"/>
    </source>
</evidence>
<keyword evidence="2" id="KW-0496">Mitochondrion</keyword>
<evidence type="ECO:0000313" key="3">
    <source>
        <dbReference type="Proteomes" id="UP000290189"/>
    </source>
</evidence>
<feature type="compositionally biased region" description="Polar residues" evidence="1">
    <location>
        <begin position="139"/>
        <end position="152"/>
    </location>
</feature>
<name>A0A3P3Y5V2_PLABS</name>
<feature type="compositionally biased region" description="Low complexity" evidence="1">
    <location>
        <begin position="53"/>
        <end position="63"/>
    </location>
</feature>
<reference evidence="2 3" key="1">
    <citation type="submission" date="2018-03" db="EMBL/GenBank/DDBJ databases">
        <authorList>
            <person name="Fogelqvist J."/>
        </authorList>
    </citation>
    <scope>NUCLEOTIDE SEQUENCE [LARGE SCALE GENOMIC DNA]</scope>
</reference>
<dbReference type="EMBL" id="OVEO01000004">
    <property type="protein sequence ID" value="SPQ95553.1"/>
    <property type="molecule type" value="Genomic_DNA"/>
</dbReference>
<feature type="compositionally biased region" description="Polar residues" evidence="1">
    <location>
        <begin position="189"/>
        <end position="223"/>
    </location>
</feature>
<feature type="compositionally biased region" description="Basic and acidic residues" evidence="1">
    <location>
        <begin position="154"/>
        <end position="181"/>
    </location>
</feature>
<dbReference type="Proteomes" id="UP000290189">
    <property type="component" value="Unassembled WGS sequence"/>
</dbReference>
<geneLocation type="mitochondrion" evidence="2"/>
<protein>
    <submittedName>
        <fullName evidence="2">Uncharacterized protein</fullName>
    </submittedName>
</protein>
<gene>
    <name evidence="2" type="ORF">PLBR_LOCUS2768</name>
</gene>
<accession>A0A3P3Y5V2</accession>
<feature type="region of interest" description="Disordered" evidence="1">
    <location>
        <begin position="139"/>
        <end position="223"/>
    </location>
</feature>
<feature type="region of interest" description="Disordered" evidence="1">
    <location>
        <begin position="46"/>
        <end position="80"/>
    </location>
</feature>
<sequence length="223" mass="25418">MRRRAFDPFESMRRHIESFFDDDLFDFDDDPFFQMPMHSFFRFGPSPRPSRRVPPAARASNAREIPITFADSPELHQRSGRPPLIEEIPLDEGEHHNPVRRRSIVSVEEPEEVDAEEPEEPIEYVPRTHYSSSTVMSYADSSGRATTVSSETRMAPDGHLETRRRVRETNGEDKETFERARPGTLRPPMSSSRAQLTGETPASSSRLSVGRGASSSPSLRRFK</sequence>